<keyword evidence="2" id="KW-1185">Reference proteome</keyword>
<dbReference type="Proteomes" id="UP000181976">
    <property type="component" value="Unassembled WGS sequence"/>
</dbReference>
<evidence type="ECO:0000313" key="1">
    <source>
        <dbReference type="EMBL" id="SFE59072.1"/>
    </source>
</evidence>
<dbReference type="InParanoid" id="A0A1I2BSL7"/>
<name>A0A1I2BSL7_9BACT</name>
<evidence type="ECO:0000313" key="2">
    <source>
        <dbReference type="Proteomes" id="UP000181976"/>
    </source>
</evidence>
<sequence length="60" mass="6922">MESTSRGLLSTKQKKFQTIFWGTQSYKKESQEESAKPLAFFPACEDILSDFYVNQSIHDV</sequence>
<dbReference type="AlphaFoldDB" id="A0A1I2BSL7"/>
<dbReference type="EMBL" id="FONA01000014">
    <property type="protein sequence ID" value="SFE59072.1"/>
    <property type="molecule type" value="Genomic_DNA"/>
</dbReference>
<organism evidence="1 2">
    <name type="scientific">Thermophagus xiamenensis</name>
    <dbReference type="NCBI Taxonomy" id="385682"/>
    <lineage>
        <taxon>Bacteria</taxon>
        <taxon>Pseudomonadati</taxon>
        <taxon>Bacteroidota</taxon>
        <taxon>Bacteroidia</taxon>
        <taxon>Marinilabiliales</taxon>
        <taxon>Marinilabiliaceae</taxon>
        <taxon>Thermophagus</taxon>
    </lineage>
</organism>
<accession>A0A1I2BSL7</accession>
<gene>
    <name evidence="1" type="ORF">SAMN05444380_11427</name>
</gene>
<reference evidence="1 2" key="1">
    <citation type="submission" date="2016-10" db="EMBL/GenBank/DDBJ databases">
        <authorList>
            <person name="de Groot N.N."/>
        </authorList>
    </citation>
    <scope>NUCLEOTIDE SEQUENCE [LARGE SCALE GENOMIC DNA]</scope>
    <source>
        <strain evidence="1 2">DSM 19012</strain>
    </source>
</reference>
<protein>
    <submittedName>
        <fullName evidence="1">Uncharacterized protein</fullName>
    </submittedName>
</protein>
<proteinExistence type="predicted"/>